<keyword evidence="4 7" id="KW-0863">Zinc-finger</keyword>
<dbReference type="FunCoup" id="A0A2R6PBB4">
    <property type="interactions" value="1511"/>
</dbReference>
<dbReference type="OrthoDB" id="153872at2759"/>
<dbReference type="GO" id="GO:0005634">
    <property type="term" value="C:nucleus"/>
    <property type="evidence" value="ECO:0007669"/>
    <property type="project" value="UniProtKB-SubCell"/>
</dbReference>
<dbReference type="PROSITE" id="PS51017">
    <property type="entry name" value="CCT"/>
    <property type="match status" value="1"/>
</dbReference>
<organism evidence="11 12">
    <name type="scientific">Actinidia chinensis var. chinensis</name>
    <name type="common">Chinese soft-hair kiwi</name>
    <dbReference type="NCBI Taxonomy" id="1590841"/>
    <lineage>
        <taxon>Eukaryota</taxon>
        <taxon>Viridiplantae</taxon>
        <taxon>Streptophyta</taxon>
        <taxon>Embryophyta</taxon>
        <taxon>Tracheophyta</taxon>
        <taxon>Spermatophyta</taxon>
        <taxon>Magnoliopsida</taxon>
        <taxon>eudicotyledons</taxon>
        <taxon>Gunneridae</taxon>
        <taxon>Pentapetalae</taxon>
        <taxon>asterids</taxon>
        <taxon>Ericales</taxon>
        <taxon>Actinidiaceae</taxon>
        <taxon>Actinidia</taxon>
    </lineage>
</organism>
<dbReference type="InParanoid" id="A0A2R6PBB4"/>
<dbReference type="InterPro" id="IPR049808">
    <property type="entry name" value="CONSTANS-like_Bbox1"/>
</dbReference>
<evidence type="ECO:0000313" key="11">
    <source>
        <dbReference type="EMBL" id="PSR88276.1"/>
    </source>
</evidence>
<gene>
    <name evidence="11" type="ORF">CEY00_Acc31305</name>
</gene>
<dbReference type="PANTHER" id="PTHR31874">
    <property type="entry name" value="CCT MOTIF FAMILY PROTEIN, EXPRESSED"/>
    <property type="match status" value="1"/>
</dbReference>
<dbReference type="InterPro" id="IPR052453">
    <property type="entry name" value="CONSTANS-like_ZF"/>
</dbReference>
<evidence type="ECO:0000256" key="7">
    <source>
        <dbReference type="PROSITE-ProRule" id="PRU00024"/>
    </source>
</evidence>
<evidence type="ECO:0000259" key="9">
    <source>
        <dbReference type="PROSITE" id="PS50119"/>
    </source>
</evidence>
<evidence type="ECO:0000313" key="12">
    <source>
        <dbReference type="Proteomes" id="UP000241394"/>
    </source>
</evidence>
<evidence type="ECO:0000256" key="8">
    <source>
        <dbReference type="PROSITE-ProRule" id="PRU00357"/>
    </source>
</evidence>
<feature type="domain" description="CCT" evidence="10">
    <location>
        <begin position="366"/>
        <end position="408"/>
    </location>
</feature>
<dbReference type="Pfam" id="PF06203">
    <property type="entry name" value="CCT"/>
    <property type="match status" value="1"/>
</dbReference>
<evidence type="ECO:0000256" key="4">
    <source>
        <dbReference type="ARBA" id="ARBA00022771"/>
    </source>
</evidence>
<keyword evidence="3" id="KW-0479">Metal-binding</keyword>
<keyword evidence="5" id="KW-0862">Zinc</keyword>
<name>A0A2R6PBB4_ACTCC</name>
<evidence type="ECO:0000256" key="5">
    <source>
        <dbReference type="ARBA" id="ARBA00022833"/>
    </source>
</evidence>
<dbReference type="GO" id="GO:0008270">
    <property type="term" value="F:zinc ion binding"/>
    <property type="evidence" value="ECO:0007669"/>
    <property type="project" value="UniProtKB-KW"/>
</dbReference>
<keyword evidence="12" id="KW-1185">Reference proteome</keyword>
<dbReference type="CDD" id="cd19821">
    <property type="entry name" value="Bbox1_BBX-like"/>
    <property type="match status" value="1"/>
</dbReference>
<dbReference type="STRING" id="1590841.A0A2R6PBB4"/>
<protein>
    <submittedName>
        <fullName evidence="11">Zinc finger protein like</fullName>
    </submittedName>
</protein>
<dbReference type="GO" id="GO:0006355">
    <property type="term" value="P:regulation of DNA-templated transcription"/>
    <property type="evidence" value="ECO:0007669"/>
    <property type="project" value="TreeGrafter"/>
</dbReference>
<dbReference type="InterPro" id="IPR010402">
    <property type="entry name" value="CCT_domain"/>
</dbReference>
<evidence type="ECO:0000256" key="6">
    <source>
        <dbReference type="ARBA" id="ARBA00023242"/>
    </source>
</evidence>
<sequence length="423" mass="47788">MVVPNKKLANAVGGRTARACDSCIRKRAHWYCPADDAFLCQACDGSVHSANSLANRHERVRLKTSSLKNESNSENSVPLWVRGFTRKARIPRGHRKPKSKELTLNSNSLVPELGCGESSNEENEEQLLYRVPVFDSIKLCTSTNEVVPSQEKDMLQEFGHGESSLGFLPSEMELEEFVADVESLSGKGLDKESFDMEALGILECRESDREEVCLGGGRVKVEDDDEEDKEDYITNHVDAEREPFELNFDYDSPATCQEEGESQLGARERIAEEDREGEGGDVKFKKKVLLRLDYKGVITAWADQRSPWTGDRPQVDPCECWPHCMFELVILWVINGSQFCCGTNHHPYGDIMRGIGGHGGMVDSGREARVSRYREKRRTRLFSKKIRYEVRKLNAEKRPRMKGRFVKRASFAGPSLDFALPAK</sequence>
<dbReference type="Gramene" id="PSR88276">
    <property type="protein sequence ID" value="PSR88276"/>
    <property type="gene ID" value="CEY00_Acc31305"/>
</dbReference>
<reference evidence="11 12" key="1">
    <citation type="submission" date="2017-07" db="EMBL/GenBank/DDBJ databases">
        <title>An improved, manually edited Actinidia chinensis var. chinensis (kiwifruit) genome highlights the challenges associated with draft genomes and gene prediction in plants.</title>
        <authorList>
            <person name="Pilkington S."/>
            <person name="Crowhurst R."/>
            <person name="Hilario E."/>
            <person name="Nardozza S."/>
            <person name="Fraser L."/>
            <person name="Peng Y."/>
            <person name="Gunaseelan K."/>
            <person name="Simpson R."/>
            <person name="Tahir J."/>
            <person name="Deroles S."/>
            <person name="Templeton K."/>
            <person name="Luo Z."/>
            <person name="Davy M."/>
            <person name="Cheng C."/>
            <person name="Mcneilage M."/>
            <person name="Scaglione D."/>
            <person name="Liu Y."/>
            <person name="Zhang Q."/>
            <person name="Datson P."/>
            <person name="De Silva N."/>
            <person name="Gardiner S."/>
            <person name="Bassett H."/>
            <person name="Chagne D."/>
            <person name="Mccallum J."/>
            <person name="Dzierzon H."/>
            <person name="Deng C."/>
            <person name="Wang Y.-Y."/>
            <person name="Barron N."/>
            <person name="Manako K."/>
            <person name="Bowen J."/>
            <person name="Foster T."/>
            <person name="Erridge Z."/>
            <person name="Tiffin H."/>
            <person name="Waite C."/>
            <person name="Davies K."/>
            <person name="Grierson E."/>
            <person name="Laing W."/>
            <person name="Kirk R."/>
            <person name="Chen X."/>
            <person name="Wood M."/>
            <person name="Montefiori M."/>
            <person name="Brummell D."/>
            <person name="Schwinn K."/>
            <person name="Catanach A."/>
            <person name="Fullerton C."/>
            <person name="Li D."/>
            <person name="Meiyalaghan S."/>
            <person name="Nieuwenhuizen N."/>
            <person name="Read N."/>
            <person name="Prakash R."/>
            <person name="Hunter D."/>
            <person name="Zhang H."/>
            <person name="Mckenzie M."/>
            <person name="Knabel M."/>
            <person name="Harris A."/>
            <person name="Allan A."/>
            <person name="Chen A."/>
            <person name="Janssen B."/>
            <person name="Plunkett B."/>
            <person name="Dwamena C."/>
            <person name="Voogd C."/>
            <person name="Leif D."/>
            <person name="Lafferty D."/>
            <person name="Souleyre E."/>
            <person name="Varkonyi-Gasic E."/>
            <person name="Gambi F."/>
            <person name="Hanley J."/>
            <person name="Yao J.-L."/>
            <person name="Cheung J."/>
            <person name="David K."/>
            <person name="Warren B."/>
            <person name="Marsh K."/>
            <person name="Snowden K."/>
            <person name="Lin-Wang K."/>
            <person name="Brian L."/>
            <person name="Martinez-Sanchez M."/>
            <person name="Wang M."/>
            <person name="Ileperuma N."/>
            <person name="Macnee N."/>
            <person name="Campin R."/>
            <person name="Mcatee P."/>
            <person name="Drummond R."/>
            <person name="Espley R."/>
            <person name="Ireland H."/>
            <person name="Wu R."/>
            <person name="Atkinson R."/>
            <person name="Karunairetnam S."/>
            <person name="Bulley S."/>
            <person name="Chunkath S."/>
            <person name="Hanley Z."/>
            <person name="Storey R."/>
            <person name="Thrimawithana A."/>
            <person name="Thomson S."/>
            <person name="David C."/>
            <person name="Testolin R."/>
        </authorList>
    </citation>
    <scope>NUCLEOTIDE SEQUENCE [LARGE SCALE GENOMIC DNA]</scope>
    <source>
        <strain evidence="12">cv. Red5</strain>
        <tissue evidence="11">Young leaf</tissue>
    </source>
</reference>
<dbReference type="InterPro" id="IPR000315">
    <property type="entry name" value="Znf_B-box"/>
</dbReference>
<accession>A0A2R6PBB4</accession>
<dbReference type="EMBL" id="NKQK01000027">
    <property type="protein sequence ID" value="PSR88276.1"/>
    <property type="molecule type" value="Genomic_DNA"/>
</dbReference>
<evidence type="ECO:0000259" key="10">
    <source>
        <dbReference type="PROSITE" id="PS51017"/>
    </source>
</evidence>
<dbReference type="Pfam" id="PF00643">
    <property type="entry name" value="zf-B_box"/>
    <property type="match status" value="1"/>
</dbReference>
<dbReference type="OMA" id="VTESYAM"/>
<dbReference type="PROSITE" id="PS50119">
    <property type="entry name" value="ZF_BBOX"/>
    <property type="match status" value="1"/>
</dbReference>
<reference evidence="12" key="2">
    <citation type="journal article" date="2018" name="BMC Genomics">
        <title>A manually annotated Actinidia chinensis var. chinensis (kiwifruit) genome highlights the challenges associated with draft genomes and gene prediction in plants.</title>
        <authorList>
            <person name="Pilkington S.M."/>
            <person name="Crowhurst R."/>
            <person name="Hilario E."/>
            <person name="Nardozza S."/>
            <person name="Fraser L."/>
            <person name="Peng Y."/>
            <person name="Gunaseelan K."/>
            <person name="Simpson R."/>
            <person name="Tahir J."/>
            <person name="Deroles S.C."/>
            <person name="Templeton K."/>
            <person name="Luo Z."/>
            <person name="Davy M."/>
            <person name="Cheng C."/>
            <person name="McNeilage M."/>
            <person name="Scaglione D."/>
            <person name="Liu Y."/>
            <person name="Zhang Q."/>
            <person name="Datson P."/>
            <person name="De Silva N."/>
            <person name="Gardiner S.E."/>
            <person name="Bassett H."/>
            <person name="Chagne D."/>
            <person name="McCallum J."/>
            <person name="Dzierzon H."/>
            <person name="Deng C."/>
            <person name="Wang Y.Y."/>
            <person name="Barron L."/>
            <person name="Manako K."/>
            <person name="Bowen J."/>
            <person name="Foster T.M."/>
            <person name="Erridge Z.A."/>
            <person name="Tiffin H."/>
            <person name="Waite C.N."/>
            <person name="Davies K.M."/>
            <person name="Grierson E.P."/>
            <person name="Laing W.A."/>
            <person name="Kirk R."/>
            <person name="Chen X."/>
            <person name="Wood M."/>
            <person name="Montefiori M."/>
            <person name="Brummell D.A."/>
            <person name="Schwinn K.E."/>
            <person name="Catanach A."/>
            <person name="Fullerton C."/>
            <person name="Li D."/>
            <person name="Meiyalaghan S."/>
            <person name="Nieuwenhuizen N."/>
            <person name="Read N."/>
            <person name="Prakash R."/>
            <person name="Hunter D."/>
            <person name="Zhang H."/>
            <person name="McKenzie M."/>
            <person name="Knabel M."/>
            <person name="Harris A."/>
            <person name="Allan A.C."/>
            <person name="Gleave A."/>
            <person name="Chen A."/>
            <person name="Janssen B.J."/>
            <person name="Plunkett B."/>
            <person name="Ampomah-Dwamena C."/>
            <person name="Voogd C."/>
            <person name="Leif D."/>
            <person name="Lafferty D."/>
            <person name="Souleyre E.J.F."/>
            <person name="Varkonyi-Gasic E."/>
            <person name="Gambi F."/>
            <person name="Hanley J."/>
            <person name="Yao J.L."/>
            <person name="Cheung J."/>
            <person name="David K.M."/>
            <person name="Warren B."/>
            <person name="Marsh K."/>
            <person name="Snowden K.C."/>
            <person name="Lin-Wang K."/>
            <person name="Brian L."/>
            <person name="Martinez-Sanchez M."/>
            <person name="Wang M."/>
            <person name="Ileperuma N."/>
            <person name="Macnee N."/>
            <person name="Campin R."/>
            <person name="McAtee P."/>
            <person name="Drummond R.S.M."/>
            <person name="Espley R.V."/>
            <person name="Ireland H.S."/>
            <person name="Wu R."/>
            <person name="Atkinson R.G."/>
            <person name="Karunairetnam S."/>
            <person name="Bulley S."/>
            <person name="Chunkath S."/>
            <person name="Hanley Z."/>
            <person name="Storey R."/>
            <person name="Thrimawithana A.H."/>
            <person name="Thomson S."/>
            <person name="David C."/>
            <person name="Testolin R."/>
            <person name="Huang H."/>
            <person name="Hellens R.P."/>
            <person name="Schaffer R.J."/>
        </authorList>
    </citation>
    <scope>NUCLEOTIDE SEQUENCE [LARGE SCALE GENOMIC DNA]</scope>
    <source>
        <strain evidence="12">cv. Red5</strain>
    </source>
</reference>
<comment type="caution">
    <text evidence="11">The sequence shown here is derived from an EMBL/GenBank/DDBJ whole genome shotgun (WGS) entry which is preliminary data.</text>
</comment>
<dbReference type="SMART" id="SM00336">
    <property type="entry name" value="BBOX"/>
    <property type="match status" value="1"/>
</dbReference>
<dbReference type="Proteomes" id="UP000241394">
    <property type="component" value="Chromosome LG27"/>
</dbReference>
<evidence type="ECO:0000256" key="3">
    <source>
        <dbReference type="ARBA" id="ARBA00022723"/>
    </source>
</evidence>
<comment type="subcellular location">
    <subcellularLocation>
        <location evidence="1 8">Nucleus</location>
    </subcellularLocation>
</comment>
<dbReference type="PANTHER" id="PTHR31874:SF1">
    <property type="entry name" value="ZINC FINGER PROTEIN CONSTANS-LIKE 6"/>
    <property type="match status" value="1"/>
</dbReference>
<dbReference type="AlphaFoldDB" id="A0A2R6PBB4"/>
<evidence type="ECO:0000256" key="2">
    <source>
        <dbReference type="ARBA" id="ARBA00010024"/>
    </source>
</evidence>
<evidence type="ECO:0000256" key="1">
    <source>
        <dbReference type="ARBA" id="ARBA00004123"/>
    </source>
</evidence>
<keyword evidence="6 8" id="KW-0539">Nucleus</keyword>
<comment type="similarity">
    <text evidence="2">Belongs to the CONSTANS family.</text>
</comment>
<feature type="domain" description="B box-type" evidence="9">
    <location>
        <begin position="15"/>
        <end position="62"/>
    </location>
</feature>
<proteinExistence type="inferred from homology"/>